<evidence type="ECO:0000313" key="1">
    <source>
        <dbReference type="EMBL" id="KAL2037454.1"/>
    </source>
</evidence>
<organism evidence="1 2">
    <name type="scientific">Stereocaulon virgatum</name>
    <dbReference type="NCBI Taxonomy" id="373712"/>
    <lineage>
        <taxon>Eukaryota</taxon>
        <taxon>Fungi</taxon>
        <taxon>Dikarya</taxon>
        <taxon>Ascomycota</taxon>
        <taxon>Pezizomycotina</taxon>
        <taxon>Lecanoromycetes</taxon>
        <taxon>OSLEUM clade</taxon>
        <taxon>Lecanoromycetidae</taxon>
        <taxon>Lecanorales</taxon>
        <taxon>Lecanorineae</taxon>
        <taxon>Stereocaulaceae</taxon>
        <taxon>Stereocaulon</taxon>
    </lineage>
</organism>
<dbReference type="InterPro" id="IPR038883">
    <property type="entry name" value="AN11006-like"/>
</dbReference>
<reference evidence="1 2" key="1">
    <citation type="submission" date="2024-09" db="EMBL/GenBank/DDBJ databases">
        <title>Rethinking Asexuality: The Enigmatic Case of Functional Sexual Genes in Lepraria (Stereocaulaceae).</title>
        <authorList>
            <person name="Doellman M."/>
            <person name="Sun Y."/>
            <person name="Barcenas-Pena A."/>
            <person name="Lumbsch H.T."/>
            <person name="Grewe F."/>
        </authorList>
    </citation>
    <scope>NUCLEOTIDE SEQUENCE [LARGE SCALE GENOMIC DNA]</scope>
    <source>
        <strain evidence="1 2">Mercado 3170</strain>
    </source>
</reference>
<keyword evidence="2" id="KW-1185">Reference proteome</keyword>
<dbReference type="PANTHER" id="PTHR42085:SF2">
    <property type="entry name" value="F-BOX DOMAIN-CONTAINING PROTEIN"/>
    <property type="match status" value="1"/>
</dbReference>
<evidence type="ECO:0000313" key="2">
    <source>
        <dbReference type="Proteomes" id="UP001590950"/>
    </source>
</evidence>
<gene>
    <name evidence="1" type="ORF">N7G274_009734</name>
</gene>
<name>A0ABR3ZV23_9LECA</name>
<sequence length="267" mass="31365">MSSLFRLPLEVRQMIYARCLVVGKVFPYTYAERYDEYEYDYDDEETGLELSGCEEPWVPLLRVSRAVREEAEPMLYQRNTFFLPACDLTIRFFKRSLHNDLRKAWVKSVVLALDASDMTRYDRGIVLDKHLELRRDEMLFPERAYDDAFWPEEESFKENLHLAFNDRLGDVVWPRKASYVLKNLSLNDVIFDFRGSACIEGCCDMQLKALSSIVKGFAMGRPMKVEVLGMEPWRQLWERVIAKWPAIQKSDDDDGCDYFEGLDILQT</sequence>
<comment type="caution">
    <text evidence="1">The sequence shown here is derived from an EMBL/GenBank/DDBJ whole genome shotgun (WGS) entry which is preliminary data.</text>
</comment>
<accession>A0ABR3ZV23</accession>
<dbReference type="PANTHER" id="PTHR42085">
    <property type="entry name" value="F-BOX DOMAIN-CONTAINING PROTEIN"/>
    <property type="match status" value="1"/>
</dbReference>
<protein>
    <submittedName>
        <fullName evidence="1">Uncharacterized protein</fullName>
    </submittedName>
</protein>
<dbReference type="EMBL" id="JBEFKJ010000040">
    <property type="protein sequence ID" value="KAL2037454.1"/>
    <property type="molecule type" value="Genomic_DNA"/>
</dbReference>
<proteinExistence type="predicted"/>
<dbReference type="Proteomes" id="UP001590950">
    <property type="component" value="Unassembled WGS sequence"/>
</dbReference>